<evidence type="ECO:0000313" key="8">
    <source>
        <dbReference type="Proteomes" id="UP000176510"/>
    </source>
</evidence>
<dbReference type="STRING" id="1802279.A3B34_00705"/>
<evidence type="ECO:0000256" key="1">
    <source>
        <dbReference type="ARBA" id="ARBA00004141"/>
    </source>
</evidence>
<protein>
    <recommendedName>
        <fullName evidence="6">O-antigen ligase-related domain-containing protein</fullName>
    </recommendedName>
</protein>
<dbReference type="Pfam" id="PF04932">
    <property type="entry name" value="Wzy_C"/>
    <property type="match status" value="1"/>
</dbReference>
<dbReference type="PANTHER" id="PTHR37422">
    <property type="entry name" value="TEICHURONIC ACID BIOSYNTHESIS PROTEIN TUAE"/>
    <property type="match status" value="1"/>
</dbReference>
<feature type="transmembrane region" description="Helical" evidence="5">
    <location>
        <begin position="43"/>
        <end position="63"/>
    </location>
</feature>
<keyword evidence="2 5" id="KW-0812">Transmembrane</keyword>
<reference evidence="7 8" key="1">
    <citation type="journal article" date="2016" name="Nat. Commun.">
        <title>Thousands of microbial genomes shed light on interconnected biogeochemical processes in an aquifer system.</title>
        <authorList>
            <person name="Anantharaman K."/>
            <person name="Brown C.T."/>
            <person name="Hug L.A."/>
            <person name="Sharon I."/>
            <person name="Castelle C.J."/>
            <person name="Probst A.J."/>
            <person name="Thomas B.C."/>
            <person name="Singh A."/>
            <person name="Wilkins M.J."/>
            <person name="Karaoz U."/>
            <person name="Brodie E.L."/>
            <person name="Williams K.H."/>
            <person name="Hubbard S.S."/>
            <person name="Banfield J.F."/>
        </authorList>
    </citation>
    <scope>NUCLEOTIDE SEQUENCE [LARGE SCALE GENOMIC DNA]</scope>
</reference>
<evidence type="ECO:0000259" key="6">
    <source>
        <dbReference type="Pfam" id="PF04932"/>
    </source>
</evidence>
<dbReference type="Proteomes" id="UP000176510">
    <property type="component" value="Unassembled WGS sequence"/>
</dbReference>
<dbReference type="Pfam" id="PF14559">
    <property type="entry name" value="TPR_19"/>
    <property type="match status" value="1"/>
</dbReference>
<gene>
    <name evidence="7" type="ORF">A3B34_00705</name>
</gene>
<feature type="transmembrane region" description="Helical" evidence="5">
    <location>
        <begin position="75"/>
        <end position="92"/>
    </location>
</feature>
<dbReference type="EMBL" id="MHQR01000008">
    <property type="protein sequence ID" value="OHA08018.1"/>
    <property type="molecule type" value="Genomic_DNA"/>
</dbReference>
<evidence type="ECO:0000256" key="2">
    <source>
        <dbReference type="ARBA" id="ARBA00022692"/>
    </source>
</evidence>
<feature type="transmembrane region" description="Helical" evidence="5">
    <location>
        <begin position="128"/>
        <end position="148"/>
    </location>
</feature>
<organism evidence="7 8">
    <name type="scientific">Candidatus Sungbacteria bacterium RIFCSPLOWO2_01_FULL_54_21</name>
    <dbReference type="NCBI Taxonomy" id="1802279"/>
    <lineage>
        <taxon>Bacteria</taxon>
        <taxon>Candidatus Sungiibacteriota</taxon>
    </lineage>
</organism>
<dbReference type="AlphaFoldDB" id="A0A1G2L8P6"/>
<keyword evidence="3 5" id="KW-1133">Transmembrane helix</keyword>
<evidence type="ECO:0000256" key="5">
    <source>
        <dbReference type="SAM" id="Phobius"/>
    </source>
</evidence>
<evidence type="ECO:0000256" key="4">
    <source>
        <dbReference type="ARBA" id="ARBA00023136"/>
    </source>
</evidence>
<dbReference type="SUPFAM" id="SSF48452">
    <property type="entry name" value="TPR-like"/>
    <property type="match status" value="1"/>
</dbReference>
<dbReference type="PANTHER" id="PTHR37422:SF13">
    <property type="entry name" value="LIPOPOLYSACCHARIDE BIOSYNTHESIS PROTEIN PA4999-RELATED"/>
    <property type="match status" value="1"/>
</dbReference>
<name>A0A1G2L8P6_9BACT</name>
<feature type="transmembrane region" description="Helical" evidence="5">
    <location>
        <begin position="98"/>
        <end position="116"/>
    </location>
</feature>
<comment type="caution">
    <text evidence="7">The sequence shown here is derived from an EMBL/GenBank/DDBJ whole genome shotgun (WGS) entry which is preliminary data.</text>
</comment>
<evidence type="ECO:0000256" key="3">
    <source>
        <dbReference type="ARBA" id="ARBA00022989"/>
    </source>
</evidence>
<dbReference type="InterPro" id="IPR051533">
    <property type="entry name" value="WaaL-like"/>
</dbReference>
<comment type="subcellular location">
    <subcellularLocation>
        <location evidence="1">Membrane</location>
        <topology evidence="1">Multi-pass membrane protein</topology>
    </subcellularLocation>
</comment>
<sequence length="431" mass="48410">MRQRPLLGVGAEHVQVLFNRFYDPSKIVEQWFDRTHNAFLDYLAQYGVLGFALYGALILAFLAEALRRMRLGEGLGLPFLLLVIVYIVQNFFVFDTAVTLWLFVALFAALLADRFAESASVSVLKKPLPAVGIGAALLLLVLLVPAVWTPLRANLLFVEGYLYHVSDINRSIAALEKGLSLGTYADIEYGYNAYNMYTKDQLPLLHDAARVAAYEYALSILSRNLERYPYDGQTATYLAHVMDSAPPEVTVDETFLRHVLAEAIELSPRRAQPWYMEANISLRKADAFPPRSPERARHFREAVRVFEAYAAMEPTPVARYALSNLYIALDDPVSAKRWADEGLSLYREADVSAAEPAVKYYIYVEDYANAARFLRDLVADNPTDYDLRYDLAKTLLLSGQRAAAVTVVEKLRKDAPGFIEQDPAFLQALGI</sequence>
<dbReference type="Gene3D" id="1.25.40.10">
    <property type="entry name" value="Tetratricopeptide repeat domain"/>
    <property type="match status" value="1"/>
</dbReference>
<dbReference type="InterPro" id="IPR011990">
    <property type="entry name" value="TPR-like_helical_dom_sf"/>
</dbReference>
<keyword evidence="4 5" id="KW-0472">Membrane</keyword>
<accession>A0A1G2L8P6</accession>
<dbReference type="GO" id="GO:0016020">
    <property type="term" value="C:membrane"/>
    <property type="evidence" value="ECO:0007669"/>
    <property type="project" value="UniProtKB-SubCell"/>
</dbReference>
<feature type="domain" description="O-antigen ligase-related" evidence="6">
    <location>
        <begin position="1"/>
        <end position="54"/>
    </location>
</feature>
<dbReference type="InterPro" id="IPR007016">
    <property type="entry name" value="O-antigen_ligase-rel_domated"/>
</dbReference>
<proteinExistence type="predicted"/>
<evidence type="ECO:0000313" key="7">
    <source>
        <dbReference type="EMBL" id="OHA08018.1"/>
    </source>
</evidence>